<dbReference type="EMBL" id="JBHSEI010000015">
    <property type="protein sequence ID" value="MFC4640168.1"/>
    <property type="molecule type" value="Genomic_DNA"/>
</dbReference>
<proteinExistence type="predicted"/>
<protein>
    <recommendedName>
        <fullName evidence="1">Regulator of ribonuclease activity homolog</fullName>
    </recommendedName>
</protein>
<reference evidence="3" key="1">
    <citation type="journal article" date="2019" name="Int. J. Syst. Evol. Microbiol.">
        <title>The Global Catalogue of Microorganisms (GCM) 10K type strain sequencing project: providing services to taxonomists for standard genome sequencing and annotation.</title>
        <authorList>
            <consortium name="The Broad Institute Genomics Platform"/>
            <consortium name="The Broad Institute Genome Sequencing Center for Infectious Disease"/>
            <person name="Wu L."/>
            <person name="Ma J."/>
        </authorList>
    </citation>
    <scope>NUCLEOTIDE SEQUENCE [LARGE SCALE GENOMIC DNA]</scope>
    <source>
        <strain evidence="3">CCUG 55995</strain>
    </source>
</reference>
<dbReference type="InterPro" id="IPR036704">
    <property type="entry name" value="RraA/RraA-like_sf"/>
</dbReference>
<dbReference type="RefSeq" id="WP_380063153.1">
    <property type="nucleotide sequence ID" value="NZ_JBHSEI010000015.1"/>
</dbReference>
<dbReference type="InterPro" id="IPR005493">
    <property type="entry name" value="RraA/RraA-like"/>
</dbReference>
<gene>
    <name evidence="2" type="ORF">ACFO0D_17710</name>
</gene>
<organism evidence="2 3">
    <name type="scientific">Deinococcus hohokamensis</name>
    <dbReference type="NCBI Taxonomy" id="309883"/>
    <lineage>
        <taxon>Bacteria</taxon>
        <taxon>Thermotogati</taxon>
        <taxon>Deinococcota</taxon>
        <taxon>Deinococci</taxon>
        <taxon>Deinococcales</taxon>
        <taxon>Deinococcaceae</taxon>
        <taxon>Deinococcus</taxon>
    </lineage>
</organism>
<evidence type="ECO:0000313" key="2">
    <source>
        <dbReference type="EMBL" id="MFC4640168.1"/>
    </source>
</evidence>
<evidence type="ECO:0000313" key="3">
    <source>
        <dbReference type="Proteomes" id="UP001595952"/>
    </source>
</evidence>
<dbReference type="Gene3D" id="3.50.30.40">
    <property type="entry name" value="Ribonuclease E inhibitor RraA/RraA-like"/>
    <property type="match status" value="1"/>
</dbReference>
<keyword evidence="3" id="KW-1185">Reference proteome</keyword>
<dbReference type="PANTHER" id="PTHR33254">
    <property type="entry name" value="4-HYDROXY-4-METHYL-2-OXOGLUTARATE ALDOLASE 3-RELATED"/>
    <property type="match status" value="1"/>
</dbReference>
<dbReference type="Pfam" id="PF03737">
    <property type="entry name" value="RraA-like"/>
    <property type="match status" value="1"/>
</dbReference>
<comment type="caution">
    <text evidence="2">The sequence shown here is derived from an EMBL/GenBank/DDBJ whole genome shotgun (WGS) entry which is preliminary data.</text>
</comment>
<dbReference type="Proteomes" id="UP001595952">
    <property type="component" value="Unassembled WGS sequence"/>
</dbReference>
<dbReference type="PANTHER" id="PTHR33254:SF4">
    <property type="entry name" value="4-HYDROXY-4-METHYL-2-OXOGLUTARATE ALDOLASE 3-RELATED"/>
    <property type="match status" value="1"/>
</dbReference>
<accession>A0ABV9ICZ0</accession>
<dbReference type="CDD" id="cd16841">
    <property type="entry name" value="RraA_family"/>
    <property type="match status" value="1"/>
</dbReference>
<name>A0ABV9ICZ0_9DEIO</name>
<evidence type="ECO:0000256" key="1">
    <source>
        <dbReference type="ARBA" id="ARBA00029596"/>
    </source>
</evidence>
<sequence length="202" mass="20719">MAEFVTADLMAAYEALLAAGDLTCAVSDVLGHSAAMHADMRPVWPGARLLGPAVTVRPLGTDLSAVYAGIEAAPRGSVLVIDAHGLRHSAFWGERTTRAALERGLRGAVIDGACRDVTAVTRLGFPVFSTAITPNAGVRGGQGAVQVPGAPAGTPVLPGDLVLADENGVVVVPRGEEERTLRAVQAALSAEQAAIQQESAHE</sequence>
<dbReference type="SUPFAM" id="SSF89562">
    <property type="entry name" value="RraA-like"/>
    <property type="match status" value="1"/>
</dbReference>